<dbReference type="RefSeq" id="XP_018995880.1">
    <property type="nucleotide sequence ID" value="XM_019135477.1"/>
</dbReference>
<comment type="caution">
    <text evidence="4">The sequence shown here is derived from an EMBL/GenBank/DDBJ whole genome shotgun (WGS) entry which is preliminary data.</text>
</comment>
<organism evidence="4 5">
    <name type="scientific">Cryptococcus amylolentus CBS 6039</name>
    <dbReference type="NCBI Taxonomy" id="1295533"/>
    <lineage>
        <taxon>Eukaryota</taxon>
        <taxon>Fungi</taxon>
        <taxon>Dikarya</taxon>
        <taxon>Basidiomycota</taxon>
        <taxon>Agaricomycotina</taxon>
        <taxon>Tremellomycetes</taxon>
        <taxon>Tremellales</taxon>
        <taxon>Cryptococcaceae</taxon>
        <taxon>Cryptococcus</taxon>
    </lineage>
</organism>
<feature type="region of interest" description="Disordered" evidence="2">
    <location>
        <begin position="30"/>
        <end position="90"/>
    </location>
</feature>
<dbReference type="GO" id="GO:0003729">
    <property type="term" value="F:mRNA binding"/>
    <property type="evidence" value="ECO:0007669"/>
    <property type="project" value="TreeGrafter"/>
</dbReference>
<dbReference type="SUPFAM" id="SSF48371">
    <property type="entry name" value="ARM repeat"/>
    <property type="match status" value="1"/>
</dbReference>
<evidence type="ECO:0000313" key="4">
    <source>
        <dbReference type="EMBL" id="ODN81561.1"/>
    </source>
</evidence>
<keyword evidence="5" id="KW-1185">Reference proteome</keyword>
<gene>
    <name evidence="4" type="ORF">L202_01977</name>
</gene>
<evidence type="ECO:0000256" key="1">
    <source>
        <dbReference type="SAM" id="Coils"/>
    </source>
</evidence>
<dbReference type="GeneID" id="30153286"/>
<accession>A0A1E3I163</accession>
<evidence type="ECO:0000256" key="2">
    <source>
        <dbReference type="SAM" id="MobiDB-lite"/>
    </source>
</evidence>
<feature type="compositionally biased region" description="Low complexity" evidence="2">
    <location>
        <begin position="224"/>
        <end position="243"/>
    </location>
</feature>
<evidence type="ECO:0000313" key="5">
    <source>
        <dbReference type="Proteomes" id="UP000094065"/>
    </source>
</evidence>
<reference evidence="4 5" key="1">
    <citation type="submission" date="2016-06" db="EMBL/GenBank/DDBJ databases">
        <title>Evolution of pathogenesis and genome organization in the Tremellales.</title>
        <authorList>
            <person name="Cuomo C."/>
            <person name="Litvintseva A."/>
            <person name="Heitman J."/>
            <person name="Chen Y."/>
            <person name="Sun S."/>
            <person name="Springer D."/>
            <person name="Dromer F."/>
            <person name="Young S."/>
            <person name="Zeng Q."/>
            <person name="Chapman S."/>
            <person name="Gujja S."/>
            <person name="Saif S."/>
            <person name="Birren B."/>
        </authorList>
    </citation>
    <scope>NUCLEOTIDE SEQUENCE [LARGE SCALE GENOMIC DNA]</scope>
    <source>
        <strain evidence="4 5">CBS 6039</strain>
    </source>
</reference>
<sequence length="669" mass="73442">MSCLFNLHLHLLSIPMAVLSPQRTATAPAGLFPGQHISPYPPPLVRTASQPPLPTRKSLGKDSTPVDKAPSDLKMVDRPSSEGTLTQTHSPLDDIDLSIGVTALRPIATPFLPGVDQELWGPPTRPMTATDLTAPIPSRSRLLPFKVDDKPQPSKDVELCPPSSSSYVRRMDKCCHANIKPLSSLEQELAETKLELDKSRNKASALEKDNQRLIDIMHHIVKSSSSSLTPHSSPPSSQSDFSPLAHPSSHSAITPPTSERSVAYEPIAKPNLQAPPAHTQVVSAMGAVGVVPSPAVSSQLMKDVLTSKMSFDMMDPEMVLPVVSVIATHHMPTESNDFAGLKKAVDALSEKLVLSNQAYVGAITRSIIEFAPRLCTSHWGNHLCRRLLELGSSMDRLNFLRSIVHDIITISNNIYGIHVLMRIMAYDDLAEVVGQALLQIGLYDVLRNGSRRLWQIYIVQYKQDNCWPIYKRIIEMLNGRWVDLACTNEDGAIAIQHLLDAPNSQDLVKYCWREMMNRISTVANNPYGCNLISKFLAMPSLFRATCGAILFAYPPVATTHHGITFVNTALARGVGVDFVRYVECLCVVKEGKRPGILAVAESDLGKGHLSRIVYLLSRLTSPDDALRIRHACQKWSHVLQGSPSGSELLIYLGIVPPNTVFTPRPPSQL</sequence>
<feature type="non-terminal residue" evidence="4">
    <location>
        <position position="1"/>
    </location>
</feature>
<keyword evidence="1" id="KW-0175">Coiled coil</keyword>
<dbReference type="AlphaFoldDB" id="A0A1E3I163"/>
<feature type="region of interest" description="Disordered" evidence="2">
    <location>
        <begin position="224"/>
        <end position="259"/>
    </location>
</feature>
<dbReference type="GO" id="GO:0005737">
    <property type="term" value="C:cytoplasm"/>
    <property type="evidence" value="ECO:0007669"/>
    <property type="project" value="TreeGrafter"/>
</dbReference>
<dbReference type="InterPro" id="IPR011989">
    <property type="entry name" value="ARM-like"/>
</dbReference>
<feature type="compositionally biased region" description="Basic and acidic residues" evidence="2">
    <location>
        <begin position="69"/>
        <end position="80"/>
    </location>
</feature>
<dbReference type="OrthoDB" id="10290691at2759"/>
<feature type="signal peptide" evidence="3">
    <location>
        <begin position="1"/>
        <end position="19"/>
    </location>
</feature>
<proteinExistence type="predicted"/>
<feature type="coiled-coil region" evidence="1">
    <location>
        <begin position="182"/>
        <end position="216"/>
    </location>
</feature>
<evidence type="ECO:0000256" key="3">
    <source>
        <dbReference type="SAM" id="SignalP"/>
    </source>
</evidence>
<dbReference type="InterPro" id="IPR016024">
    <property type="entry name" value="ARM-type_fold"/>
</dbReference>
<name>A0A1E3I163_9TREE</name>
<dbReference type="PANTHER" id="PTHR12537">
    <property type="entry name" value="RNA BINDING PROTEIN PUMILIO-RELATED"/>
    <property type="match status" value="1"/>
</dbReference>
<feature type="compositionally biased region" description="Polar residues" evidence="2">
    <location>
        <begin position="81"/>
        <end position="90"/>
    </location>
</feature>
<feature type="compositionally biased region" description="Polar residues" evidence="2">
    <location>
        <begin position="248"/>
        <end position="259"/>
    </location>
</feature>
<dbReference type="EMBL" id="AWGJ01000003">
    <property type="protein sequence ID" value="ODN81561.1"/>
    <property type="molecule type" value="Genomic_DNA"/>
</dbReference>
<protein>
    <recommendedName>
        <fullName evidence="6">PUM-HD domain-containing protein</fullName>
    </recommendedName>
</protein>
<dbReference type="Gene3D" id="1.25.10.10">
    <property type="entry name" value="Leucine-rich Repeat Variant"/>
    <property type="match status" value="1"/>
</dbReference>
<dbReference type="GO" id="GO:0010608">
    <property type="term" value="P:post-transcriptional regulation of gene expression"/>
    <property type="evidence" value="ECO:0007669"/>
    <property type="project" value="TreeGrafter"/>
</dbReference>
<feature type="chain" id="PRO_5009129517" description="PUM-HD domain-containing protein" evidence="3">
    <location>
        <begin position="20"/>
        <end position="669"/>
    </location>
</feature>
<dbReference type="Proteomes" id="UP000094065">
    <property type="component" value="Unassembled WGS sequence"/>
</dbReference>
<keyword evidence="3" id="KW-0732">Signal</keyword>
<evidence type="ECO:0008006" key="6">
    <source>
        <dbReference type="Google" id="ProtNLM"/>
    </source>
</evidence>